<dbReference type="RefSeq" id="WP_378321226.1">
    <property type="nucleotide sequence ID" value="NZ_JBHUHY010000016.1"/>
</dbReference>
<feature type="transmembrane region" description="Helical" evidence="8">
    <location>
        <begin position="361"/>
        <end position="381"/>
    </location>
</feature>
<dbReference type="Pfam" id="PF00909">
    <property type="entry name" value="Ammonium_transp"/>
    <property type="match status" value="1"/>
</dbReference>
<evidence type="ECO:0000256" key="4">
    <source>
        <dbReference type="ARBA" id="ARBA00022692"/>
    </source>
</evidence>
<keyword evidence="5 8" id="KW-1133">Transmembrane helix</keyword>
<dbReference type="Gene3D" id="1.10.3430.10">
    <property type="entry name" value="Ammonium transporter AmtB like domains"/>
    <property type="match status" value="1"/>
</dbReference>
<evidence type="ECO:0000313" key="11">
    <source>
        <dbReference type="Proteomes" id="UP001597344"/>
    </source>
</evidence>
<reference evidence="11" key="1">
    <citation type="journal article" date="2019" name="Int. J. Syst. Evol. Microbiol.">
        <title>The Global Catalogue of Microorganisms (GCM) 10K type strain sequencing project: providing services to taxonomists for standard genome sequencing and annotation.</title>
        <authorList>
            <consortium name="The Broad Institute Genomics Platform"/>
            <consortium name="The Broad Institute Genome Sequencing Center for Infectious Disease"/>
            <person name="Wu L."/>
            <person name="Ma J."/>
        </authorList>
    </citation>
    <scope>NUCLEOTIDE SEQUENCE [LARGE SCALE GENOMIC DNA]</scope>
    <source>
        <strain evidence="11">DT92</strain>
    </source>
</reference>
<evidence type="ECO:0000313" key="10">
    <source>
        <dbReference type="EMBL" id="MFD2188208.1"/>
    </source>
</evidence>
<feature type="transmembrane region" description="Helical" evidence="8">
    <location>
        <begin position="42"/>
        <end position="65"/>
    </location>
</feature>
<evidence type="ECO:0000259" key="9">
    <source>
        <dbReference type="Pfam" id="PF00909"/>
    </source>
</evidence>
<dbReference type="PANTHER" id="PTHR11730:SF6">
    <property type="entry name" value="AMMONIUM TRANSPORTER"/>
    <property type="match status" value="1"/>
</dbReference>
<keyword evidence="11" id="KW-1185">Reference proteome</keyword>
<accession>A0ABW5AYV8</accession>
<dbReference type="InterPro" id="IPR018047">
    <property type="entry name" value="Ammonium_transpt_CS"/>
</dbReference>
<dbReference type="InterPro" id="IPR024041">
    <property type="entry name" value="NH4_transpt_AmtB-like_dom"/>
</dbReference>
<name>A0ABW5AYV8_9FLAO</name>
<sequence length="416" mass="44087">MELLTTNNVWMMLCTALVFFMHLGFSFLEIGLTRQKNTINILFKNVFIICVGLLMYYIGGFNLMYPGFEDGDFGFLKFAGFGIAAPENGMTPEYADGGYTWWTDFLFQGMFAATAATIVSGAVAERIKLGAFMIFTVIYVGLVYPIVGSWQWGSGFLSSLSIGEAEGFYDFAGSTLVHSVGGWAALIAVALLGSRIGKFSSDGKPQALPGHNIPVAAAGVLILWLGWFGFNGGSVLSADPAGTSLVLVTTCLAAAAGGIGAFVLSTILYKNYDLTMFLNGILGGLVGITAGADLMSPNEAVIIGLLAGIIIVLGVALIDKLKLDDPVGAIAVHLICGIWGTLAVGIFGSKAGFDQFLVQGLSVLIVGGFCVTTAFIIIFALKKTIGIRVSEKEEIDGLDSHEHGMDAYPDFRLNQH</sequence>
<proteinExistence type="inferred from homology"/>
<dbReference type="SUPFAM" id="SSF111352">
    <property type="entry name" value="Ammonium transporter"/>
    <property type="match status" value="1"/>
</dbReference>
<evidence type="ECO:0000256" key="7">
    <source>
        <dbReference type="ARBA" id="ARBA00023177"/>
    </source>
</evidence>
<evidence type="ECO:0000256" key="5">
    <source>
        <dbReference type="ARBA" id="ARBA00022989"/>
    </source>
</evidence>
<evidence type="ECO:0000256" key="1">
    <source>
        <dbReference type="ARBA" id="ARBA00004141"/>
    </source>
</evidence>
<feature type="transmembrane region" description="Helical" evidence="8">
    <location>
        <begin position="330"/>
        <end position="349"/>
    </location>
</feature>
<evidence type="ECO:0000256" key="3">
    <source>
        <dbReference type="ARBA" id="ARBA00022448"/>
    </source>
</evidence>
<keyword evidence="7 8" id="KW-0924">Ammonia transport</keyword>
<feature type="transmembrane region" description="Helical" evidence="8">
    <location>
        <begin position="276"/>
        <end position="294"/>
    </location>
</feature>
<comment type="caution">
    <text evidence="10">The sequence shown here is derived from an EMBL/GenBank/DDBJ whole genome shotgun (WGS) entry which is preliminary data.</text>
</comment>
<comment type="similarity">
    <text evidence="2 8">Belongs to the ammonia transporter channel (TC 1.A.11.2) family.</text>
</comment>
<feature type="transmembrane region" description="Helical" evidence="8">
    <location>
        <begin position="6"/>
        <end position="30"/>
    </location>
</feature>
<keyword evidence="3 8" id="KW-0813">Transport</keyword>
<feature type="transmembrane region" description="Helical" evidence="8">
    <location>
        <begin position="213"/>
        <end position="230"/>
    </location>
</feature>
<evidence type="ECO:0000256" key="6">
    <source>
        <dbReference type="ARBA" id="ARBA00023136"/>
    </source>
</evidence>
<keyword evidence="6 8" id="KW-0472">Membrane</keyword>
<feature type="transmembrane region" description="Helical" evidence="8">
    <location>
        <begin position="242"/>
        <end position="264"/>
    </location>
</feature>
<feature type="transmembrane region" description="Helical" evidence="8">
    <location>
        <begin position="131"/>
        <end position="151"/>
    </location>
</feature>
<keyword evidence="4 8" id="KW-0812">Transmembrane</keyword>
<feature type="transmembrane region" description="Helical" evidence="8">
    <location>
        <begin position="171"/>
        <end position="192"/>
    </location>
</feature>
<dbReference type="PROSITE" id="PS01219">
    <property type="entry name" value="AMMONIUM_TRANSP"/>
    <property type="match status" value="1"/>
</dbReference>
<feature type="domain" description="Ammonium transporter AmtB-like" evidence="9">
    <location>
        <begin position="9"/>
        <end position="408"/>
    </location>
</feature>
<comment type="subcellular location">
    <subcellularLocation>
        <location evidence="8">Cell membrane</location>
        <topology evidence="8">Multi-pass membrane protein</topology>
    </subcellularLocation>
    <subcellularLocation>
        <location evidence="1">Membrane</location>
        <topology evidence="1">Multi-pass membrane protein</topology>
    </subcellularLocation>
</comment>
<gene>
    <name evidence="10" type="ORF">ACFSJT_15500</name>
</gene>
<dbReference type="PANTHER" id="PTHR11730">
    <property type="entry name" value="AMMONIUM TRANSPORTER"/>
    <property type="match status" value="1"/>
</dbReference>
<dbReference type="NCBIfam" id="TIGR00836">
    <property type="entry name" value="amt"/>
    <property type="match status" value="1"/>
</dbReference>
<protein>
    <recommendedName>
        <fullName evidence="8">Ammonium transporter</fullName>
    </recommendedName>
</protein>
<dbReference type="InterPro" id="IPR029020">
    <property type="entry name" value="Ammonium/urea_transptr"/>
</dbReference>
<organism evidence="10 11">
    <name type="scientific">Aquimarina celericrescens</name>
    <dbReference type="NCBI Taxonomy" id="1964542"/>
    <lineage>
        <taxon>Bacteria</taxon>
        <taxon>Pseudomonadati</taxon>
        <taxon>Bacteroidota</taxon>
        <taxon>Flavobacteriia</taxon>
        <taxon>Flavobacteriales</taxon>
        <taxon>Flavobacteriaceae</taxon>
        <taxon>Aquimarina</taxon>
    </lineage>
</organism>
<dbReference type="Proteomes" id="UP001597344">
    <property type="component" value="Unassembled WGS sequence"/>
</dbReference>
<dbReference type="InterPro" id="IPR001905">
    <property type="entry name" value="Ammonium_transpt"/>
</dbReference>
<dbReference type="EMBL" id="JBHUHY010000016">
    <property type="protein sequence ID" value="MFD2188208.1"/>
    <property type="molecule type" value="Genomic_DNA"/>
</dbReference>
<evidence type="ECO:0000256" key="2">
    <source>
        <dbReference type="ARBA" id="ARBA00005887"/>
    </source>
</evidence>
<feature type="transmembrane region" description="Helical" evidence="8">
    <location>
        <begin position="300"/>
        <end position="318"/>
    </location>
</feature>
<evidence type="ECO:0000256" key="8">
    <source>
        <dbReference type="RuleBase" id="RU362002"/>
    </source>
</evidence>
<feature type="transmembrane region" description="Helical" evidence="8">
    <location>
        <begin position="105"/>
        <end position="124"/>
    </location>
</feature>